<comment type="caution">
    <text evidence="1">The sequence shown here is derived from an EMBL/GenBank/DDBJ whole genome shotgun (WGS) entry which is preliminary data.</text>
</comment>
<dbReference type="EMBL" id="NMTY01000024">
    <property type="protein sequence ID" value="PDX80828.1"/>
    <property type="molecule type" value="Genomic_DNA"/>
</dbReference>
<organism evidence="1 2">
    <name type="scientific">Faecalibacterium prausnitzii</name>
    <dbReference type="NCBI Taxonomy" id="853"/>
    <lineage>
        <taxon>Bacteria</taxon>
        <taxon>Bacillati</taxon>
        <taxon>Bacillota</taxon>
        <taxon>Clostridia</taxon>
        <taxon>Eubacteriales</taxon>
        <taxon>Oscillospiraceae</taxon>
        <taxon>Faecalibacterium</taxon>
    </lineage>
</organism>
<evidence type="ECO:0000313" key="2">
    <source>
        <dbReference type="Proteomes" id="UP000220005"/>
    </source>
</evidence>
<reference evidence="1 2" key="1">
    <citation type="journal article" date="2017" name="Front. Microbiol.">
        <title>New Insights into the Diversity of the Genus Faecalibacterium.</title>
        <authorList>
            <person name="Benevides L."/>
            <person name="Burman S."/>
            <person name="Martin R."/>
            <person name="Robert V."/>
            <person name="Thomas M."/>
            <person name="Miquel S."/>
            <person name="Chain F."/>
            <person name="Sokol H."/>
            <person name="Bermudez-Humaran L.G."/>
            <person name="Morrison M."/>
            <person name="Langella P."/>
            <person name="Azevedo V.A."/>
            <person name="Chatel J.M."/>
            <person name="Soares S."/>
        </authorList>
    </citation>
    <scope>NUCLEOTIDE SEQUENCE [LARGE SCALE GENOMIC DNA]</scope>
    <source>
        <strain evidence="1 2">CNCM I 4575</strain>
    </source>
</reference>
<dbReference type="AlphaFoldDB" id="A0A2A7AP71"/>
<sequence length="101" mass="11617">MTAELQAKLAERISREYFLSEDAAKKQAQEAVQHCPDLLQKNLEQWAAGEPLTEISIDGYSVPMLLALWHSPDFLGAMEVLAEYLTGDRDKAERRIWRTRR</sequence>
<dbReference type="RefSeq" id="WP_097839760.1">
    <property type="nucleotide sequence ID" value="NZ_NMTY01000024.1"/>
</dbReference>
<protein>
    <submittedName>
        <fullName evidence="1">Uncharacterized protein</fullName>
    </submittedName>
</protein>
<accession>A0A2A7AP71</accession>
<evidence type="ECO:0000313" key="1">
    <source>
        <dbReference type="EMBL" id="PDX80828.1"/>
    </source>
</evidence>
<gene>
    <name evidence="1" type="ORF">CGS58_10015</name>
</gene>
<proteinExistence type="predicted"/>
<name>A0A2A7AP71_9FIRM</name>
<dbReference type="Proteomes" id="UP000220005">
    <property type="component" value="Unassembled WGS sequence"/>
</dbReference>